<evidence type="ECO:0000256" key="1">
    <source>
        <dbReference type="SAM" id="Phobius"/>
    </source>
</evidence>
<name>A0ABT3W6N4_9PROT</name>
<dbReference type="EMBL" id="JANIDW010000002">
    <property type="protein sequence ID" value="MCX5614536.1"/>
    <property type="molecule type" value="Genomic_DNA"/>
</dbReference>
<keyword evidence="3" id="KW-1185">Reference proteome</keyword>
<gene>
    <name evidence="2" type="ORF">NQF64_04675</name>
</gene>
<dbReference type="PANTHER" id="PTHR34980:SF2">
    <property type="entry name" value="INNER MEMBRANE PROTEIN YHAH-RELATED"/>
    <property type="match status" value="1"/>
</dbReference>
<protein>
    <submittedName>
        <fullName evidence="2">DUF805 domain-containing protein</fullName>
    </submittedName>
</protein>
<feature type="transmembrane region" description="Helical" evidence="1">
    <location>
        <begin position="118"/>
        <end position="138"/>
    </location>
</feature>
<dbReference type="InterPro" id="IPR008523">
    <property type="entry name" value="DUF805"/>
</dbReference>
<evidence type="ECO:0000313" key="2">
    <source>
        <dbReference type="EMBL" id="MCX5614536.1"/>
    </source>
</evidence>
<feature type="transmembrane region" description="Helical" evidence="1">
    <location>
        <begin position="77"/>
        <end position="98"/>
    </location>
</feature>
<dbReference type="PANTHER" id="PTHR34980">
    <property type="entry name" value="INNER MEMBRANE PROTEIN-RELATED-RELATED"/>
    <property type="match status" value="1"/>
</dbReference>
<evidence type="ECO:0000313" key="3">
    <source>
        <dbReference type="Proteomes" id="UP001165648"/>
    </source>
</evidence>
<keyword evidence="1" id="KW-1133">Transmembrane helix</keyword>
<reference evidence="2 3" key="1">
    <citation type="submission" date="2022-07" db="EMBL/GenBank/DDBJ databases">
        <title>Bombella genomes.</title>
        <authorList>
            <person name="Harer L."/>
            <person name="Styblova S."/>
            <person name="Ehrmann M."/>
        </authorList>
    </citation>
    <scope>NUCLEOTIDE SEQUENCE [LARGE SCALE GENOMIC DNA]</scope>
    <source>
        <strain evidence="2 3">TMW 2.2558</strain>
    </source>
</reference>
<accession>A0ABT3W6N4</accession>
<sequence>MVKKRSFFSQSLHNVFNNYANFTGRATRGDFWFLCLFTFLLKLFCLSIMIIIALHFNGMLKILSITQSIDARLGADFIITLSLYVYFVFLFYILLFSLTLPIVTTSVRRLHDVGRSGWWLLLTLTVVGAIPLFIFFCLKSQPHDNDYGPAPLA</sequence>
<dbReference type="Pfam" id="PF05656">
    <property type="entry name" value="DUF805"/>
    <property type="match status" value="1"/>
</dbReference>
<dbReference type="Proteomes" id="UP001165648">
    <property type="component" value="Unassembled WGS sequence"/>
</dbReference>
<keyword evidence="1" id="KW-0812">Transmembrane</keyword>
<feature type="transmembrane region" description="Helical" evidence="1">
    <location>
        <begin position="31"/>
        <end position="56"/>
    </location>
</feature>
<keyword evidence="1" id="KW-0472">Membrane</keyword>
<comment type="caution">
    <text evidence="2">The sequence shown here is derived from an EMBL/GenBank/DDBJ whole genome shotgun (WGS) entry which is preliminary data.</text>
</comment>
<organism evidence="2 3">
    <name type="scientific">Bombella saccharophila</name>
    <dbReference type="NCBI Taxonomy" id="2967338"/>
    <lineage>
        <taxon>Bacteria</taxon>
        <taxon>Pseudomonadati</taxon>
        <taxon>Pseudomonadota</taxon>
        <taxon>Alphaproteobacteria</taxon>
        <taxon>Acetobacterales</taxon>
        <taxon>Acetobacteraceae</taxon>
        <taxon>Bombella</taxon>
    </lineage>
</organism>
<proteinExistence type="predicted"/>